<comment type="caution">
    <text evidence="1">The sequence shown here is derived from an EMBL/GenBank/DDBJ whole genome shotgun (WGS) entry which is preliminary data.</text>
</comment>
<protein>
    <submittedName>
        <fullName evidence="1">Uncharacterized protein</fullName>
    </submittedName>
</protein>
<reference evidence="1 2" key="1">
    <citation type="submission" date="2021-03" db="EMBL/GenBank/DDBJ databases">
        <title>Muricauda lutimaris sp. nov. and Muricauda ruestringensis sp. nov, two marine members of the Flavobacteriaceae isolated from deep sea sediments of Western Pacific.</title>
        <authorList>
            <person name="Zhao S."/>
            <person name="Liu R."/>
        </authorList>
    </citation>
    <scope>NUCLEOTIDE SEQUENCE [LARGE SCALE GENOMIC DNA]</scope>
    <source>
        <strain evidence="1 2">BC31-1-A7</strain>
    </source>
</reference>
<dbReference type="Proteomes" id="UP000664044">
    <property type="component" value="Unassembled WGS sequence"/>
</dbReference>
<proteinExistence type="predicted"/>
<accession>A0ABS3G033</accession>
<dbReference type="RefSeq" id="WP_207031113.1">
    <property type="nucleotide sequence ID" value="NZ_CP159476.1"/>
</dbReference>
<evidence type="ECO:0000313" key="2">
    <source>
        <dbReference type="Proteomes" id="UP000664044"/>
    </source>
</evidence>
<keyword evidence="2" id="KW-1185">Reference proteome</keyword>
<dbReference type="EMBL" id="JAFLNL010000001">
    <property type="protein sequence ID" value="MBO0352754.1"/>
    <property type="molecule type" value="Genomic_DNA"/>
</dbReference>
<evidence type="ECO:0000313" key="1">
    <source>
        <dbReference type="EMBL" id="MBO0352754.1"/>
    </source>
</evidence>
<sequence length="102" mass="11590">MDSRIIKRTIAYFFLLVIFAVKMTGLHTFSHSDDASDAPQCDLCEFVVLDNQFPVLSSDSYEAIEPAPEYVVREEAGYDYHFDHIQGLIDQSLFSRPPPTLS</sequence>
<name>A0ABS3G033_9FLAO</name>
<organism evidence="1 2">
    <name type="scientific">Flagellimonas aurea</name>
    <dbReference type="NCBI Taxonomy" id="2915619"/>
    <lineage>
        <taxon>Bacteria</taxon>
        <taxon>Pseudomonadati</taxon>
        <taxon>Bacteroidota</taxon>
        <taxon>Flavobacteriia</taxon>
        <taxon>Flavobacteriales</taxon>
        <taxon>Flavobacteriaceae</taxon>
        <taxon>Flagellimonas</taxon>
    </lineage>
</organism>
<gene>
    <name evidence="1" type="ORF">J0656_01900</name>
</gene>